<gene>
    <name evidence="2" type="ORF">OPV22_033509</name>
</gene>
<dbReference type="EMBL" id="JAQQAF010000009">
    <property type="protein sequence ID" value="KAJ8460583.1"/>
    <property type="molecule type" value="Genomic_DNA"/>
</dbReference>
<dbReference type="AlphaFoldDB" id="A0AAV8PUH0"/>
<evidence type="ECO:0000313" key="2">
    <source>
        <dbReference type="EMBL" id="KAJ8460583.1"/>
    </source>
</evidence>
<keyword evidence="3" id="KW-1185">Reference proteome</keyword>
<sequence>MTMHAACGSAEAAHPTPLVMPNAVSQSWNAMTAAMAKHGHTRPKKPTDLFDQMGSRRCGHGREHGGPPPVAVLEPSFEFEDTWGVHHSGDLILKASGV</sequence>
<proteinExistence type="predicted"/>
<name>A0AAV8PUH0_ENSVE</name>
<dbReference type="Proteomes" id="UP001222027">
    <property type="component" value="Unassembled WGS sequence"/>
</dbReference>
<evidence type="ECO:0008006" key="4">
    <source>
        <dbReference type="Google" id="ProtNLM"/>
    </source>
</evidence>
<protein>
    <recommendedName>
        <fullName evidence="4">VAN3-binding protein-like auxin canalisation domain-containing protein</fullName>
    </recommendedName>
</protein>
<evidence type="ECO:0000313" key="3">
    <source>
        <dbReference type="Proteomes" id="UP001222027"/>
    </source>
</evidence>
<feature type="region of interest" description="Disordered" evidence="1">
    <location>
        <begin position="34"/>
        <end position="70"/>
    </location>
</feature>
<reference evidence="2 3" key="1">
    <citation type="submission" date="2022-12" db="EMBL/GenBank/DDBJ databases">
        <title>Chromosome-scale assembly of the Ensete ventricosum genome.</title>
        <authorList>
            <person name="Dussert Y."/>
            <person name="Stocks J."/>
            <person name="Wendawek A."/>
            <person name="Woldeyes F."/>
            <person name="Nichols R.A."/>
            <person name="Borrell J.S."/>
        </authorList>
    </citation>
    <scope>NUCLEOTIDE SEQUENCE [LARGE SCALE GENOMIC DNA]</scope>
    <source>
        <strain evidence="3">cv. Maze</strain>
        <tissue evidence="2">Seeds</tissue>
    </source>
</reference>
<organism evidence="2 3">
    <name type="scientific">Ensete ventricosum</name>
    <name type="common">Abyssinian banana</name>
    <name type="synonym">Musa ensete</name>
    <dbReference type="NCBI Taxonomy" id="4639"/>
    <lineage>
        <taxon>Eukaryota</taxon>
        <taxon>Viridiplantae</taxon>
        <taxon>Streptophyta</taxon>
        <taxon>Embryophyta</taxon>
        <taxon>Tracheophyta</taxon>
        <taxon>Spermatophyta</taxon>
        <taxon>Magnoliopsida</taxon>
        <taxon>Liliopsida</taxon>
        <taxon>Zingiberales</taxon>
        <taxon>Musaceae</taxon>
        <taxon>Ensete</taxon>
    </lineage>
</organism>
<evidence type="ECO:0000256" key="1">
    <source>
        <dbReference type="SAM" id="MobiDB-lite"/>
    </source>
</evidence>
<comment type="caution">
    <text evidence="2">The sequence shown here is derived from an EMBL/GenBank/DDBJ whole genome shotgun (WGS) entry which is preliminary data.</text>
</comment>
<accession>A0AAV8PUH0</accession>